<dbReference type="Gene3D" id="3.40.50.1820">
    <property type="entry name" value="alpha/beta hydrolase"/>
    <property type="match status" value="1"/>
</dbReference>
<organism evidence="9 10">
    <name type="scientific">Aurantiacibacter gilvus</name>
    <dbReference type="NCBI Taxonomy" id="3139141"/>
    <lineage>
        <taxon>Bacteria</taxon>
        <taxon>Pseudomonadati</taxon>
        <taxon>Pseudomonadota</taxon>
        <taxon>Alphaproteobacteria</taxon>
        <taxon>Sphingomonadales</taxon>
        <taxon>Erythrobacteraceae</taxon>
        <taxon>Aurantiacibacter</taxon>
    </lineage>
</organism>
<evidence type="ECO:0000256" key="5">
    <source>
        <dbReference type="ARBA" id="ARBA00022801"/>
    </source>
</evidence>
<name>A0ABU9IHW2_9SPHN</name>
<evidence type="ECO:0000256" key="2">
    <source>
        <dbReference type="ARBA" id="ARBA00022487"/>
    </source>
</evidence>
<evidence type="ECO:0000256" key="3">
    <source>
        <dbReference type="ARBA" id="ARBA00022723"/>
    </source>
</evidence>
<keyword evidence="5" id="KW-0378">Hydrolase</keyword>
<evidence type="ECO:0000256" key="8">
    <source>
        <dbReference type="SAM" id="SignalP"/>
    </source>
</evidence>
<keyword evidence="3" id="KW-0479">Metal-binding</keyword>
<comment type="caution">
    <text evidence="9">The sequence shown here is derived from an EMBL/GenBank/DDBJ whole genome shotgun (WGS) entry which is preliminary data.</text>
</comment>
<dbReference type="EMBL" id="JBBYHV010000002">
    <property type="protein sequence ID" value="MEL1252031.1"/>
    <property type="molecule type" value="Genomic_DNA"/>
</dbReference>
<keyword evidence="6" id="KW-0106">Calcium</keyword>
<dbReference type="RefSeq" id="WP_341674567.1">
    <property type="nucleotide sequence ID" value="NZ_JBBYHV010000002.1"/>
</dbReference>
<keyword evidence="4 8" id="KW-0732">Signal</keyword>
<keyword evidence="10" id="KW-1185">Reference proteome</keyword>
<protein>
    <submittedName>
        <fullName evidence="9">DUF6351 family protein</fullName>
    </submittedName>
</protein>
<dbReference type="PANTHER" id="PTHR33938:SF15">
    <property type="entry name" value="FERULOYL ESTERASE B-RELATED"/>
    <property type="match status" value="1"/>
</dbReference>
<comment type="similarity">
    <text evidence="1">Belongs to the tannase family.</text>
</comment>
<dbReference type="SUPFAM" id="SSF53474">
    <property type="entry name" value="alpha/beta-Hydrolases"/>
    <property type="match status" value="1"/>
</dbReference>
<dbReference type="PANTHER" id="PTHR33938">
    <property type="entry name" value="FERULOYL ESTERASE B-RELATED"/>
    <property type="match status" value="1"/>
</dbReference>
<evidence type="ECO:0000256" key="6">
    <source>
        <dbReference type="ARBA" id="ARBA00022837"/>
    </source>
</evidence>
<keyword evidence="2" id="KW-0719">Serine esterase</keyword>
<dbReference type="Pfam" id="PF07519">
    <property type="entry name" value="Tannase"/>
    <property type="match status" value="2"/>
</dbReference>
<dbReference type="InterPro" id="IPR011118">
    <property type="entry name" value="Tannase/feruloyl_esterase"/>
</dbReference>
<evidence type="ECO:0000256" key="7">
    <source>
        <dbReference type="ARBA" id="ARBA00023157"/>
    </source>
</evidence>
<dbReference type="InterPro" id="IPR029058">
    <property type="entry name" value="AB_hydrolase_fold"/>
</dbReference>
<sequence length="536" mass="56556">MKLVRSAARFLLGASVILAPTGLGAQQPGRSPGAMVLDYDGPPASCEAFSESISLSGLVTITSATGVPAGPGEAAPGQAAPVLPEHCLVEGVINPRTGFGGVEYGIGFEIRLPSDWNGRFLLQGGGGLNGSVRPAIGPVAAGSTPALARGFAVISHDSGHQGAGFDRSFFDDQRAALDFAESSVPTVATTGKMLTQLYYGEEPHHSYMTGCSTGGREGMLASQRYPELFDGIIIGAPAMRPGYSNLGIEWAQMLLNRTLPAGEAGPAGFSADERATVLGSLLQQCDALDGINDGMIADVAACNAQFDPYAMQCQAGSDGEGCLAPDRVNALRQLMAGPRDATGRPIYVPIPWDTGVVYDGPGLPGFLPVGQPSPFGPATTARELDIDARVHDIRWDAAGRLTDTPYWTNLSTYLGRGSKLMYFHGVSDPWFSAFDTLDYFNRARSANGAETWDDAARFYMVPGMLHCRGGNAFDNFDMLGPLVDWVESEEAPAAIPARRSTGGDDTMPLCPWPSSAHYTGGPQLVESSYECRMPES</sequence>
<gene>
    <name evidence="9" type="ORF">AAEO60_15245</name>
</gene>
<proteinExistence type="inferred from homology"/>
<reference evidence="9 10" key="1">
    <citation type="submission" date="2024-04" db="EMBL/GenBank/DDBJ databases">
        <title>Aurantiacibacter sp. DGU6 16S ribosomal RNA gene Genome sequencing and assembly.</title>
        <authorList>
            <person name="Park S."/>
        </authorList>
    </citation>
    <scope>NUCLEOTIDE SEQUENCE [LARGE SCALE GENOMIC DNA]</scope>
    <source>
        <strain evidence="9 10">DGU6</strain>
    </source>
</reference>
<evidence type="ECO:0000313" key="10">
    <source>
        <dbReference type="Proteomes" id="UP001497045"/>
    </source>
</evidence>
<feature type="signal peptide" evidence="8">
    <location>
        <begin position="1"/>
        <end position="25"/>
    </location>
</feature>
<dbReference type="Proteomes" id="UP001497045">
    <property type="component" value="Unassembled WGS sequence"/>
</dbReference>
<evidence type="ECO:0000256" key="1">
    <source>
        <dbReference type="ARBA" id="ARBA00006249"/>
    </source>
</evidence>
<accession>A0ABU9IHW2</accession>
<evidence type="ECO:0000256" key="4">
    <source>
        <dbReference type="ARBA" id="ARBA00022729"/>
    </source>
</evidence>
<keyword evidence="7" id="KW-1015">Disulfide bond</keyword>
<evidence type="ECO:0000313" key="9">
    <source>
        <dbReference type="EMBL" id="MEL1252031.1"/>
    </source>
</evidence>
<feature type="chain" id="PRO_5047260723" evidence="8">
    <location>
        <begin position="26"/>
        <end position="536"/>
    </location>
</feature>